<dbReference type="Pfam" id="PF14559">
    <property type="entry name" value="TPR_19"/>
    <property type="match status" value="1"/>
</dbReference>
<reference evidence="1" key="1">
    <citation type="submission" date="2018-05" db="EMBL/GenBank/DDBJ databases">
        <authorList>
            <person name="Lanie J.A."/>
            <person name="Ng W.-L."/>
            <person name="Kazmierczak K.M."/>
            <person name="Andrzejewski T.M."/>
            <person name="Davidsen T.M."/>
            <person name="Wayne K.J."/>
            <person name="Tettelin H."/>
            <person name="Glass J.I."/>
            <person name="Rusch D."/>
            <person name="Podicherti R."/>
            <person name="Tsui H.-C.T."/>
            <person name="Winkler M.E."/>
        </authorList>
    </citation>
    <scope>NUCLEOTIDE SEQUENCE</scope>
</reference>
<protein>
    <submittedName>
        <fullName evidence="1">Uncharacterized protein</fullName>
    </submittedName>
</protein>
<dbReference type="InterPro" id="IPR011990">
    <property type="entry name" value="TPR-like_helical_dom_sf"/>
</dbReference>
<dbReference type="AlphaFoldDB" id="A0A382FH57"/>
<dbReference type="PROSITE" id="PS51257">
    <property type="entry name" value="PROKAR_LIPOPROTEIN"/>
    <property type="match status" value="1"/>
</dbReference>
<name>A0A382FH57_9ZZZZ</name>
<dbReference type="PROSITE" id="PS50005">
    <property type="entry name" value="TPR"/>
    <property type="match status" value="1"/>
</dbReference>
<dbReference type="InterPro" id="IPR019734">
    <property type="entry name" value="TPR_rpt"/>
</dbReference>
<accession>A0A382FH57</accession>
<evidence type="ECO:0000313" key="1">
    <source>
        <dbReference type="EMBL" id="SVB61457.1"/>
    </source>
</evidence>
<sequence>MPNLRPTSSACIIGLTTGLLGCASGTDDLAQRLDASDADLRDHVIALERSLDAAYDREKALAERLRRMEEGLAILQARVAASGERIDSLGRPPAGTRPPDAFDVTSAYDAAYAQHQDHNFEAALAAFADIVERAPTHSLADNAQYWIGESYYGLGRYRQALAAFTRVHAFDPTEKEDDAQLMIARSYLALGEKDQAVTAFRRLMSGYADSEYVTAARKELRYLEGE</sequence>
<dbReference type="SUPFAM" id="SSF48452">
    <property type="entry name" value="TPR-like"/>
    <property type="match status" value="1"/>
</dbReference>
<dbReference type="SMART" id="SM00028">
    <property type="entry name" value="TPR"/>
    <property type="match status" value="3"/>
</dbReference>
<proteinExistence type="predicted"/>
<dbReference type="EMBL" id="UINC01049543">
    <property type="protein sequence ID" value="SVB61457.1"/>
    <property type="molecule type" value="Genomic_DNA"/>
</dbReference>
<organism evidence="1">
    <name type="scientific">marine metagenome</name>
    <dbReference type="NCBI Taxonomy" id="408172"/>
    <lineage>
        <taxon>unclassified sequences</taxon>
        <taxon>metagenomes</taxon>
        <taxon>ecological metagenomes</taxon>
    </lineage>
</organism>
<dbReference type="Gene3D" id="1.25.40.10">
    <property type="entry name" value="Tetratricopeptide repeat domain"/>
    <property type="match status" value="1"/>
</dbReference>
<gene>
    <name evidence="1" type="ORF">METZ01_LOCUS214311</name>
</gene>